<keyword evidence="3" id="KW-1185">Reference proteome</keyword>
<organism evidence="2 3">
    <name type="scientific">Caerostris darwini</name>
    <dbReference type="NCBI Taxonomy" id="1538125"/>
    <lineage>
        <taxon>Eukaryota</taxon>
        <taxon>Metazoa</taxon>
        <taxon>Ecdysozoa</taxon>
        <taxon>Arthropoda</taxon>
        <taxon>Chelicerata</taxon>
        <taxon>Arachnida</taxon>
        <taxon>Araneae</taxon>
        <taxon>Araneomorphae</taxon>
        <taxon>Entelegynae</taxon>
        <taxon>Araneoidea</taxon>
        <taxon>Araneidae</taxon>
        <taxon>Caerostris</taxon>
    </lineage>
</organism>
<accession>A0AAV4TWW6</accession>
<evidence type="ECO:0000256" key="1">
    <source>
        <dbReference type="SAM" id="MobiDB-lite"/>
    </source>
</evidence>
<reference evidence="2 3" key="1">
    <citation type="submission" date="2021-06" db="EMBL/GenBank/DDBJ databases">
        <title>Caerostris darwini draft genome.</title>
        <authorList>
            <person name="Kono N."/>
            <person name="Arakawa K."/>
        </authorList>
    </citation>
    <scope>NUCLEOTIDE SEQUENCE [LARGE SCALE GENOMIC DNA]</scope>
</reference>
<comment type="caution">
    <text evidence="2">The sequence shown here is derived from an EMBL/GenBank/DDBJ whole genome shotgun (WGS) entry which is preliminary data.</text>
</comment>
<proteinExistence type="predicted"/>
<dbReference type="Proteomes" id="UP001054837">
    <property type="component" value="Unassembled WGS sequence"/>
</dbReference>
<gene>
    <name evidence="2" type="ORF">CDAR_203601</name>
</gene>
<name>A0AAV4TWW6_9ARAC</name>
<sequence>MGFPFFQLQTIMLTAKGHPFRTRKPFPVERFPRPPTQAEIKSETHHSSGTVNAFPLPAKRERSLSAIYQSISFSSSGSVEHGTRIKNYTCYRNSVMVEGR</sequence>
<dbReference type="AlphaFoldDB" id="A0AAV4TWW6"/>
<feature type="region of interest" description="Disordered" evidence="1">
    <location>
        <begin position="23"/>
        <end position="55"/>
    </location>
</feature>
<dbReference type="EMBL" id="BPLQ01010242">
    <property type="protein sequence ID" value="GIY49517.1"/>
    <property type="molecule type" value="Genomic_DNA"/>
</dbReference>
<protein>
    <submittedName>
        <fullName evidence="2">Uncharacterized protein</fullName>
    </submittedName>
</protein>
<evidence type="ECO:0000313" key="3">
    <source>
        <dbReference type="Proteomes" id="UP001054837"/>
    </source>
</evidence>
<evidence type="ECO:0000313" key="2">
    <source>
        <dbReference type="EMBL" id="GIY49517.1"/>
    </source>
</evidence>